<feature type="domain" description="HTH lysR-type" evidence="5">
    <location>
        <begin position="1"/>
        <end position="54"/>
    </location>
</feature>
<keyword evidence="2" id="KW-0805">Transcription regulation</keyword>
<keyword evidence="7" id="KW-1185">Reference proteome</keyword>
<evidence type="ECO:0000256" key="3">
    <source>
        <dbReference type="ARBA" id="ARBA00023125"/>
    </source>
</evidence>
<sequence>MIETFLVLAEELHFGRTAQRRGVSPQRVSQVIQALERKVGGPLFDRTSRRVRLTPLGAGFRDELLPHYQGVQEAFANAAAVAHGRAGVLRVGFVGALWGGLLVRAAEALRAERPAVRIALIEITPDQAQRLQPAGLVDATTASLPVVEPGVTAGPVLLREPRVLAVPTGHPLARRSRIRMEDLAGVPLLDTPTMPDDWVAERTPHRTPGGTPIQRGPQAESVNQALALIAAGLGAYPFGAQVNRYYRHPGVTYLPIDDAAPLEWCLAWATDARTPLLQIFARQLRALIAAQPA</sequence>
<protein>
    <recommendedName>
        <fullName evidence="5">HTH lysR-type domain-containing protein</fullName>
    </recommendedName>
</protein>
<evidence type="ECO:0000313" key="6">
    <source>
        <dbReference type="EMBL" id="MQY04094.1"/>
    </source>
</evidence>
<name>A0A7K0BTR6_9ACTN</name>
<evidence type="ECO:0000259" key="5">
    <source>
        <dbReference type="PROSITE" id="PS50931"/>
    </source>
</evidence>
<dbReference type="EMBL" id="WEGH01000001">
    <property type="protein sequence ID" value="MQY04094.1"/>
    <property type="molecule type" value="Genomic_DNA"/>
</dbReference>
<dbReference type="CDD" id="cd08414">
    <property type="entry name" value="PBP2_LTTR_aromatics_like"/>
    <property type="match status" value="1"/>
</dbReference>
<dbReference type="Gene3D" id="1.10.10.10">
    <property type="entry name" value="Winged helix-like DNA-binding domain superfamily/Winged helix DNA-binding domain"/>
    <property type="match status" value="1"/>
</dbReference>
<reference evidence="6 7" key="1">
    <citation type="submission" date="2019-10" db="EMBL/GenBank/DDBJ databases">
        <title>Actinomadura rubteroloni sp. nov. and Actinomadura macrotermitis sp. nov., isolated from the gut of fungus growing-termite Macrotermes natalensis.</title>
        <authorList>
            <person name="Benndorf R."/>
            <person name="Martin K."/>
            <person name="Kuefner M."/>
            <person name="De Beer W."/>
            <person name="Kaster A.-K."/>
            <person name="Vollmers J."/>
            <person name="Poulsen M."/>
            <person name="Beemelmanns C."/>
        </authorList>
    </citation>
    <scope>NUCLEOTIDE SEQUENCE [LARGE SCALE GENOMIC DNA]</scope>
    <source>
        <strain evidence="6 7">RB68</strain>
    </source>
</reference>
<keyword evidence="4" id="KW-0804">Transcription</keyword>
<dbReference type="InterPro" id="IPR036390">
    <property type="entry name" value="WH_DNA-bd_sf"/>
</dbReference>
<evidence type="ECO:0000313" key="7">
    <source>
        <dbReference type="Proteomes" id="UP000487268"/>
    </source>
</evidence>
<dbReference type="Pfam" id="PF03466">
    <property type="entry name" value="LysR_substrate"/>
    <property type="match status" value="1"/>
</dbReference>
<dbReference type="PANTHER" id="PTHR30346:SF0">
    <property type="entry name" value="HCA OPERON TRANSCRIPTIONAL ACTIVATOR HCAR"/>
    <property type="match status" value="1"/>
</dbReference>
<dbReference type="PANTHER" id="PTHR30346">
    <property type="entry name" value="TRANSCRIPTIONAL DUAL REGULATOR HCAR-RELATED"/>
    <property type="match status" value="1"/>
</dbReference>
<dbReference type="PROSITE" id="PS50931">
    <property type="entry name" value="HTH_LYSR"/>
    <property type="match status" value="1"/>
</dbReference>
<accession>A0A7K0BTR6</accession>
<dbReference type="InterPro" id="IPR005119">
    <property type="entry name" value="LysR_subst-bd"/>
</dbReference>
<dbReference type="Gene3D" id="3.40.190.10">
    <property type="entry name" value="Periplasmic binding protein-like II"/>
    <property type="match status" value="2"/>
</dbReference>
<dbReference type="Pfam" id="PF00126">
    <property type="entry name" value="HTH_1"/>
    <property type="match status" value="1"/>
</dbReference>
<organism evidence="6 7">
    <name type="scientific">Actinomadura macrotermitis</name>
    <dbReference type="NCBI Taxonomy" id="2585200"/>
    <lineage>
        <taxon>Bacteria</taxon>
        <taxon>Bacillati</taxon>
        <taxon>Actinomycetota</taxon>
        <taxon>Actinomycetes</taxon>
        <taxon>Streptosporangiales</taxon>
        <taxon>Thermomonosporaceae</taxon>
        <taxon>Actinomadura</taxon>
    </lineage>
</organism>
<comment type="caution">
    <text evidence="6">The sequence shown here is derived from an EMBL/GenBank/DDBJ whole genome shotgun (WGS) entry which is preliminary data.</text>
</comment>
<keyword evidence="3" id="KW-0238">DNA-binding</keyword>
<evidence type="ECO:0000256" key="1">
    <source>
        <dbReference type="ARBA" id="ARBA00009437"/>
    </source>
</evidence>
<proteinExistence type="inferred from homology"/>
<dbReference type="AlphaFoldDB" id="A0A7K0BTR6"/>
<dbReference type="SUPFAM" id="SSF46785">
    <property type="entry name" value="Winged helix' DNA-binding domain"/>
    <property type="match status" value="1"/>
</dbReference>
<dbReference type="InterPro" id="IPR036388">
    <property type="entry name" value="WH-like_DNA-bd_sf"/>
</dbReference>
<evidence type="ECO:0000256" key="4">
    <source>
        <dbReference type="ARBA" id="ARBA00023163"/>
    </source>
</evidence>
<dbReference type="GO" id="GO:0003677">
    <property type="term" value="F:DNA binding"/>
    <property type="evidence" value="ECO:0007669"/>
    <property type="project" value="UniProtKB-KW"/>
</dbReference>
<dbReference type="SUPFAM" id="SSF53850">
    <property type="entry name" value="Periplasmic binding protein-like II"/>
    <property type="match status" value="1"/>
</dbReference>
<dbReference type="InterPro" id="IPR000847">
    <property type="entry name" value="LysR_HTH_N"/>
</dbReference>
<dbReference type="GO" id="GO:0032993">
    <property type="term" value="C:protein-DNA complex"/>
    <property type="evidence" value="ECO:0007669"/>
    <property type="project" value="TreeGrafter"/>
</dbReference>
<dbReference type="GO" id="GO:0003700">
    <property type="term" value="F:DNA-binding transcription factor activity"/>
    <property type="evidence" value="ECO:0007669"/>
    <property type="project" value="InterPro"/>
</dbReference>
<dbReference type="Proteomes" id="UP000487268">
    <property type="component" value="Unassembled WGS sequence"/>
</dbReference>
<evidence type="ECO:0000256" key="2">
    <source>
        <dbReference type="ARBA" id="ARBA00023015"/>
    </source>
</evidence>
<gene>
    <name evidence="6" type="ORF">ACRB68_21430</name>
</gene>
<comment type="similarity">
    <text evidence="1">Belongs to the LysR transcriptional regulatory family.</text>
</comment>